<gene>
    <name evidence="1" type="ORF">SAMN04488042_104270</name>
</gene>
<protein>
    <submittedName>
        <fullName evidence="1">Uncharacterized protein</fullName>
    </submittedName>
</protein>
<dbReference type="STRING" id="254406.SAMN04488042_104270"/>
<sequence length="1128" mass="121130">MARPATKQLDAELLPRAEELLASVLGPDNVRAEGDTIHINGSMSFDPATGAWSGDGFTGSGLCSCVSAALGRTLAKSKALLEAAAEAEVEPVEALDVADFEAELQEAETVPVPLPYAGPVLPMSVGCFTHVDPTAPAPGKYFSQAPDGSLVKATRGSIIHSRYETVSIGTLAELQHWMEAASSGTHLTQGISRHPQAAALYAGRVAELEAAGNTVDPMTQLPLITRSNADLSWSAGPGLMVIDSDAVNDMDDVWEALCDAQAGLDAYACLQTTSSSSNVELAGTTTGIRGLHTYLHPLDASDVSRALEALHVRSILAGHARHRISQTGAFLPRSYVDMALKVPSQPVYLKAHVTAPVSQSKAFLHRPGVEVIDTRQVIPDLTEQERTDLAVHLAEARLQMLPQMEKQRSVYLDDRTGEIAQARGITIEAARTLAEAALQGGKLYSDFLIYVDGKPVSVGEILADPTAYHGKACCDPLEPDYAGARTVAMIYSDQARPVIHSFAHSGGDRGSVYELIGLGTVPMPVSVDWAAGQAAEAEGVKQAAQLAAWLNVEPVVDDDAVIGFLGGTQTEGIQYVDPIGLIDDQGQVLQASVNGLLKWMRDVNRAGNAEPMKAWGECLVTYAGVTWDAVPLTLPDVTRVLGIGKKEARPVLKSAIGDWDARRGAIRAALVPQMPVAVDNGLTVEERAAEAARETVRRQNALLGQCRHIAADPLGELDKALTALNVVGERHVANTVFLCVATAVMDKPVNLINRGQSSAGKSYTTEMVTRLFPESFVFELTSMSAKSLIYLPEGSLSHRFIYLEEGEALARQDGEKNDVAEMLRVMISKGFLSHAVVEKNPETGQFETRIITQEGPTGLITTTTRAHLDNEIETRMLSNWLDESSDQSRAIMEAIASVAEGTALGQTDISQWHAFGEWLRTGATRVKVPFAAKLAQALPAHTVRIRRDIRSILDIIKASALVHRLVRDTDAEGNILATLDDYDVAVGCIGQSIGEGHEVMASDNARSLLKAVSAAIDAAAGLPAVGGYVTDPWGTVLEPRKVYHPAQLPPHVQQGHEGLWLTGSVRDMSHLLDVSKSTFNRHAKHCIIEEYLEHPFGNSQGWLITARGRHVVDGLEANIFPDRKDLEE</sequence>
<organism evidence="1 2">
    <name type="scientific">Shimia aestuarii</name>
    <dbReference type="NCBI Taxonomy" id="254406"/>
    <lineage>
        <taxon>Bacteria</taxon>
        <taxon>Pseudomonadati</taxon>
        <taxon>Pseudomonadota</taxon>
        <taxon>Alphaproteobacteria</taxon>
        <taxon>Rhodobacterales</taxon>
        <taxon>Roseobacteraceae</taxon>
    </lineage>
</organism>
<dbReference type="AlphaFoldDB" id="A0A1I4NMD6"/>
<accession>A0A1I4NMD6</accession>
<dbReference type="OrthoDB" id="123525at2"/>
<reference evidence="1 2" key="1">
    <citation type="submission" date="2016-10" db="EMBL/GenBank/DDBJ databases">
        <authorList>
            <person name="de Groot N.N."/>
        </authorList>
    </citation>
    <scope>NUCLEOTIDE SEQUENCE [LARGE SCALE GENOMIC DNA]</scope>
    <source>
        <strain evidence="1 2">DSM 15283</strain>
    </source>
</reference>
<dbReference type="EMBL" id="FOTQ01000004">
    <property type="protein sequence ID" value="SFM16694.1"/>
    <property type="molecule type" value="Genomic_DNA"/>
</dbReference>
<evidence type="ECO:0000313" key="2">
    <source>
        <dbReference type="Proteomes" id="UP000199144"/>
    </source>
</evidence>
<dbReference type="RefSeq" id="WP_093094141.1">
    <property type="nucleotide sequence ID" value="NZ_FOTQ01000004.1"/>
</dbReference>
<proteinExistence type="predicted"/>
<keyword evidence="2" id="KW-1185">Reference proteome</keyword>
<name>A0A1I4NMD6_9RHOB</name>
<evidence type="ECO:0000313" key="1">
    <source>
        <dbReference type="EMBL" id="SFM16694.1"/>
    </source>
</evidence>
<dbReference type="Proteomes" id="UP000199144">
    <property type="component" value="Unassembled WGS sequence"/>
</dbReference>